<proteinExistence type="inferred from homology"/>
<dbReference type="NCBIfam" id="NF002378">
    <property type="entry name" value="PRK01372.1"/>
    <property type="match status" value="1"/>
</dbReference>
<accession>A0A8J6UNV9</accession>
<evidence type="ECO:0000313" key="21">
    <source>
        <dbReference type="EMBL" id="MBD1400139.1"/>
    </source>
</evidence>
<sequence>MKSWTREQLLKKKIGVLAGGWSAEREVSLRTGQAALKALVARGYHAVPIDPDLRLPQQLQDAEIDVAFIALHGQGGEDGTVQGLLEVMRIPYSGSGVLSSSVAMDKIITKQLLAYHGLPTPAFDYVKSGETPRDLARRCQRLPLVVKPSQEGSTVGICIARTREELEAGLEIAARLNGTLMVEDFVDGDELTVSVVNDQVLPIIQIVPQGGFYDYQAKYASTTTRYLVPAPVAPDIAVQIQDAALRACRALGCRGAARVDFMMANNSFYCIEVNTIPGMTATSLLPKAAAAAGIGFEDLVEMILFDADLMK</sequence>
<evidence type="ECO:0000259" key="20">
    <source>
        <dbReference type="PROSITE" id="PS50975"/>
    </source>
</evidence>
<evidence type="ECO:0000256" key="14">
    <source>
        <dbReference type="ARBA" id="ARBA00023316"/>
    </source>
</evidence>
<dbReference type="EC" id="6.3.2.4" evidence="4 16"/>
<evidence type="ECO:0000256" key="3">
    <source>
        <dbReference type="ARBA" id="ARBA00010871"/>
    </source>
</evidence>
<dbReference type="InterPro" id="IPR011095">
    <property type="entry name" value="Dala_Dala_lig_C"/>
</dbReference>
<comment type="cofactor">
    <cofactor evidence="18">
        <name>Mg(2+)</name>
        <dbReference type="ChEBI" id="CHEBI:18420"/>
    </cofactor>
    <cofactor evidence="18">
        <name>Mn(2+)</name>
        <dbReference type="ChEBI" id="CHEBI:29035"/>
    </cofactor>
    <text evidence="18">Binds 2 magnesium or manganese ions per subunit.</text>
</comment>
<keyword evidence="14 16" id="KW-0961">Cell wall biogenesis/degradation</keyword>
<dbReference type="PIRSF" id="PIRSF039102">
    <property type="entry name" value="Ddl/VanB"/>
    <property type="match status" value="1"/>
</dbReference>
<dbReference type="Gene3D" id="3.40.50.20">
    <property type="match status" value="1"/>
</dbReference>
<dbReference type="SMART" id="SM01209">
    <property type="entry name" value="GARS_A"/>
    <property type="match status" value="1"/>
</dbReference>
<evidence type="ECO:0000256" key="6">
    <source>
        <dbReference type="ARBA" id="ARBA00022598"/>
    </source>
</evidence>
<comment type="similarity">
    <text evidence="3 16">Belongs to the D-alanine--D-alanine ligase family.</text>
</comment>
<keyword evidence="7 18" id="KW-0479">Metal-binding</keyword>
<reference evidence="21" key="1">
    <citation type="submission" date="2020-09" db="EMBL/GenBank/DDBJ databases">
        <title>Pelobacter alkaliphilus sp. nov., a novel anaerobic arsenate-reducing bacterium from terrestrial mud volcano.</title>
        <authorList>
            <person name="Khomyakova M.A."/>
            <person name="Merkel A.Y."/>
            <person name="Slobodkin A.I."/>
        </authorList>
    </citation>
    <scope>NUCLEOTIDE SEQUENCE</scope>
    <source>
        <strain evidence="21">M08fum</strain>
    </source>
</reference>
<dbReference type="GO" id="GO:0046872">
    <property type="term" value="F:metal ion binding"/>
    <property type="evidence" value="ECO:0007669"/>
    <property type="project" value="UniProtKB-KW"/>
</dbReference>
<dbReference type="InterPro" id="IPR013815">
    <property type="entry name" value="ATP_grasp_subdomain_1"/>
</dbReference>
<evidence type="ECO:0000256" key="5">
    <source>
        <dbReference type="ARBA" id="ARBA00022490"/>
    </source>
</evidence>
<evidence type="ECO:0000256" key="13">
    <source>
        <dbReference type="ARBA" id="ARBA00023211"/>
    </source>
</evidence>
<dbReference type="Pfam" id="PF01820">
    <property type="entry name" value="Dala_Dala_lig_N"/>
    <property type="match status" value="1"/>
</dbReference>
<dbReference type="SUPFAM" id="SSF56059">
    <property type="entry name" value="Glutathione synthetase ATP-binding domain-like"/>
    <property type="match status" value="1"/>
</dbReference>
<gene>
    <name evidence="16" type="primary">ddl</name>
    <name evidence="21" type="ORF">ICT70_05590</name>
</gene>
<evidence type="ECO:0000256" key="17">
    <source>
        <dbReference type="PIRSR" id="PIRSR039102-1"/>
    </source>
</evidence>
<dbReference type="FunFam" id="3.30.470.20:FF:000008">
    <property type="entry name" value="D-alanine--D-alanine ligase"/>
    <property type="match status" value="1"/>
</dbReference>
<evidence type="ECO:0000256" key="19">
    <source>
        <dbReference type="PROSITE-ProRule" id="PRU00409"/>
    </source>
</evidence>
<evidence type="ECO:0000256" key="12">
    <source>
        <dbReference type="ARBA" id="ARBA00022984"/>
    </source>
</evidence>
<feature type="binding site" evidence="18">
    <location>
        <position position="272"/>
    </location>
    <ligand>
        <name>Mg(2+)</name>
        <dbReference type="ChEBI" id="CHEBI:18420"/>
        <label>2</label>
    </ligand>
</feature>
<feature type="binding site" evidence="18">
    <location>
        <position position="274"/>
    </location>
    <ligand>
        <name>Mg(2+)</name>
        <dbReference type="ChEBI" id="CHEBI:18420"/>
        <label>2</label>
    </ligand>
</feature>
<dbReference type="GO" id="GO:0005737">
    <property type="term" value="C:cytoplasm"/>
    <property type="evidence" value="ECO:0007669"/>
    <property type="project" value="UniProtKB-SubCell"/>
</dbReference>
<dbReference type="Gene3D" id="3.30.1490.20">
    <property type="entry name" value="ATP-grasp fold, A domain"/>
    <property type="match status" value="1"/>
</dbReference>
<comment type="subcellular location">
    <subcellularLocation>
        <location evidence="2 16">Cytoplasm</location>
    </subcellularLocation>
</comment>
<feature type="active site" evidence="17">
    <location>
        <position position="283"/>
    </location>
</feature>
<dbReference type="EMBL" id="JACWUN010000005">
    <property type="protein sequence ID" value="MBD1400139.1"/>
    <property type="molecule type" value="Genomic_DNA"/>
</dbReference>
<dbReference type="SUPFAM" id="SSF52440">
    <property type="entry name" value="PreATP-grasp domain"/>
    <property type="match status" value="1"/>
</dbReference>
<evidence type="ECO:0000256" key="7">
    <source>
        <dbReference type="ARBA" id="ARBA00022723"/>
    </source>
</evidence>
<evidence type="ECO:0000256" key="18">
    <source>
        <dbReference type="PIRSR" id="PIRSR039102-3"/>
    </source>
</evidence>
<dbReference type="AlphaFoldDB" id="A0A8J6UNV9"/>
<evidence type="ECO:0000256" key="2">
    <source>
        <dbReference type="ARBA" id="ARBA00004496"/>
    </source>
</evidence>
<evidence type="ECO:0000256" key="1">
    <source>
        <dbReference type="ARBA" id="ARBA00001936"/>
    </source>
</evidence>
<dbReference type="Gene3D" id="3.30.470.20">
    <property type="entry name" value="ATP-grasp fold, B domain"/>
    <property type="match status" value="1"/>
</dbReference>
<dbReference type="InterPro" id="IPR005905">
    <property type="entry name" value="D_ala_D_ala"/>
</dbReference>
<dbReference type="InterPro" id="IPR016185">
    <property type="entry name" value="PreATP-grasp_dom_sf"/>
</dbReference>
<feature type="active site" evidence="17">
    <location>
        <position position="153"/>
    </location>
</feature>
<dbReference type="PANTHER" id="PTHR23132">
    <property type="entry name" value="D-ALANINE--D-ALANINE LIGASE"/>
    <property type="match status" value="1"/>
</dbReference>
<keyword evidence="9 19" id="KW-0067">ATP-binding</keyword>
<keyword evidence="11 16" id="KW-0133">Cell shape</keyword>
<comment type="cofactor">
    <cofactor evidence="1">
        <name>Mn(2+)</name>
        <dbReference type="ChEBI" id="CHEBI:29035"/>
    </cofactor>
</comment>
<dbReference type="HAMAP" id="MF_00047">
    <property type="entry name" value="Dala_Dala_lig"/>
    <property type="match status" value="1"/>
</dbReference>
<comment type="function">
    <text evidence="16">Cell wall formation.</text>
</comment>
<organism evidence="21 22">
    <name type="scientific">Pelovirga terrestris</name>
    <dbReference type="NCBI Taxonomy" id="2771352"/>
    <lineage>
        <taxon>Bacteria</taxon>
        <taxon>Pseudomonadati</taxon>
        <taxon>Thermodesulfobacteriota</taxon>
        <taxon>Desulfuromonadia</taxon>
        <taxon>Geobacterales</taxon>
        <taxon>Geobacteraceae</taxon>
        <taxon>Pelovirga</taxon>
    </lineage>
</organism>
<dbReference type="PANTHER" id="PTHR23132:SF23">
    <property type="entry name" value="D-ALANINE--D-ALANINE LIGASE B"/>
    <property type="match status" value="1"/>
</dbReference>
<evidence type="ECO:0000256" key="9">
    <source>
        <dbReference type="ARBA" id="ARBA00022840"/>
    </source>
</evidence>
<feature type="binding site" evidence="18">
    <location>
        <position position="260"/>
    </location>
    <ligand>
        <name>Mg(2+)</name>
        <dbReference type="ChEBI" id="CHEBI:18420"/>
        <label>1</label>
    </ligand>
</feature>
<keyword evidence="12 16" id="KW-0573">Peptidoglycan synthesis</keyword>
<dbReference type="GO" id="GO:0008716">
    <property type="term" value="F:D-alanine-D-alanine ligase activity"/>
    <property type="evidence" value="ECO:0007669"/>
    <property type="project" value="UniProtKB-UniRule"/>
</dbReference>
<dbReference type="GO" id="GO:0005524">
    <property type="term" value="F:ATP binding"/>
    <property type="evidence" value="ECO:0007669"/>
    <property type="project" value="UniProtKB-UniRule"/>
</dbReference>
<feature type="binding site" evidence="18">
    <location>
        <position position="272"/>
    </location>
    <ligand>
        <name>Mg(2+)</name>
        <dbReference type="ChEBI" id="CHEBI:18420"/>
        <label>1</label>
    </ligand>
</feature>
<evidence type="ECO:0000256" key="11">
    <source>
        <dbReference type="ARBA" id="ARBA00022960"/>
    </source>
</evidence>
<keyword evidence="22" id="KW-1185">Reference proteome</keyword>
<dbReference type="GO" id="GO:0008360">
    <property type="term" value="P:regulation of cell shape"/>
    <property type="evidence" value="ECO:0007669"/>
    <property type="project" value="UniProtKB-KW"/>
</dbReference>
<keyword evidence="10 18" id="KW-0460">Magnesium</keyword>
<keyword evidence="5 16" id="KW-0963">Cytoplasm</keyword>
<evidence type="ECO:0000256" key="16">
    <source>
        <dbReference type="HAMAP-Rule" id="MF_00047"/>
    </source>
</evidence>
<dbReference type="InterPro" id="IPR011761">
    <property type="entry name" value="ATP-grasp"/>
</dbReference>
<dbReference type="PROSITE" id="PS50975">
    <property type="entry name" value="ATP_GRASP"/>
    <property type="match status" value="1"/>
</dbReference>
<feature type="domain" description="ATP-grasp" evidence="20">
    <location>
        <begin position="110"/>
        <end position="305"/>
    </location>
</feature>
<dbReference type="PROSITE" id="PS00843">
    <property type="entry name" value="DALA_DALA_LIGASE_1"/>
    <property type="match status" value="1"/>
</dbReference>
<keyword evidence="6 16" id="KW-0436">Ligase</keyword>
<dbReference type="RefSeq" id="WP_191154625.1">
    <property type="nucleotide sequence ID" value="NZ_JACWUN010000005.1"/>
</dbReference>
<dbReference type="Pfam" id="PF07478">
    <property type="entry name" value="Dala_Dala_lig_C"/>
    <property type="match status" value="1"/>
</dbReference>
<evidence type="ECO:0000313" key="22">
    <source>
        <dbReference type="Proteomes" id="UP000632828"/>
    </source>
</evidence>
<evidence type="ECO:0000256" key="4">
    <source>
        <dbReference type="ARBA" id="ARBA00012216"/>
    </source>
</evidence>
<dbReference type="GO" id="GO:0009252">
    <property type="term" value="P:peptidoglycan biosynthetic process"/>
    <property type="evidence" value="ECO:0007669"/>
    <property type="project" value="UniProtKB-UniRule"/>
</dbReference>
<comment type="pathway">
    <text evidence="16">Cell wall biogenesis; peptidoglycan biosynthesis.</text>
</comment>
<dbReference type="UniPathway" id="UPA00219"/>
<comment type="caution">
    <text evidence="21">The sequence shown here is derived from an EMBL/GenBank/DDBJ whole genome shotgun (WGS) entry which is preliminary data.</text>
</comment>
<keyword evidence="13 18" id="KW-0464">Manganese</keyword>
<evidence type="ECO:0000256" key="15">
    <source>
        <dbReference type="ARBA" id="ARBA00047614"/>
    </source>
</evidence>
<dbReference type="InterPro" id="IPR000291">
    <property type="entry name" value="D-Ala_lig_Van_CS"/>
</dbReference>
<evidence type="ECO:0000256" key="8">
    <source>
        <dbReference type="ARBA" id="ARBA00022741"/>
    </source>
</evidence>
<dbReference type="InterPro" id="IPR011127">
    <property type="entry name" value="Dala_Dala_lig_N"/>
</dbReference>
<feature type="active site" evidence="17">
    <location>
        <position position="24"/>
    </location>
</feature>
<dbReference type="Proteomes" id="UP000632828">
    <property type="component" value="Unassembled WGS sequence"/>
</dbReference>
<keyword evidence="8 19" id="KW-0547">Nucleotide-binding</keyword>
<protein>
    <recommendedName>
        <fullName evidence="4 16">D-alanine--D-alanine ligase</fullName>
        <ecNumber evidence="4 16">6.3.2.4</ecNumber>
    </recommendedName>
    <alternativeName>
        <fullName evidence="16">D-Ala-D-Ala ligase</fullName>
    </alternativeName>
    <alternativeName>
        <fullName evidence="16">D-alanylalanine synthetase</fullName>
    </alternativeName>
</protein>
<dbReference type="NCBIfam" id="TIGR01205">
    <property type="entry name" value="D_ala_D_alaTIGR"/>
    <property type="match status" value="1"/>
</dbReference>
<name>A0A8J6UNV9_9BACT</name>
<dbReference type="PROSITE" id="PS00844">
    <property type="entry name" value="DALA_DALA_LIGASE_2"/>
    <property type="match status" value="1"/>
</dbReference>
<dbReference type="GO" id="GO:0071555">
    <property type="term" value="P:cell wall organization"/>
    <property type="evidence" value="ECO:0007669"/>
    <property type="project" value="UniProtKB-KW"/>
</dbReference>
<comment type="catalytic activity">
    <reaction evidence="15 16">
        <text>2 D-alanine + ATP = D-alanyl-D-alanine + ADP + phosphate + H(+)</text>
        <dbReference type="Rhea" id="RHEA:11224"/>
        <dbReference type="ChEBI" id="CHEBI:15378"/>
        <dbReference type="ChEBI" id="CHEBI:30616"/>
        <dbReference type="ChEBI" id="CHEBI:43474"/>
        <dbReference type="ChEBI" id="CHEBI:57416"/>
        <dbReference type="ChEBI" id="CHEBI:57822"/>
        <dbReference type="ChEBI" id="CHEBI:456216"/>
        <dbReference type="EC" id="6.3.2.4"/>
    </reaction>
</comment>
<evidence type="ECO:0000256" key="10">
    <source>
        <dbReference type="ARBA" id="ARBA00022842"/>
    </source>
</evidence>